<proteinExistence type="predicted"/>
<evidence type="ECO:0000313" key="1">
    <source>
        <dbReference type="EMBL" id="NIH98632.1"/>
    </source>
</evidence>
<comment type="caution">
    <text evidence="1">The sequence shown here is derived from an EMBL/GenBank/DDBJ whole genome shotgun (WGS) entry which is preliminary data.</text>
</comment>
<organism evidence="1 2">
    <name type="scientific">Mycolicibacterium fluoranthenivorans</name>
    <dbReference type="NCBI Taxonomy" id="258505"/>
    <lineage>
        <taxon>Bacteria</taxon>
        <taxon>Bacillati</taxon>
        <taxon>Actinomycetota</taxon>
        <taxon>Actinomycetes</taxon>
        <taxon>Mycobacteriales</taxon>
        <taxon>Mycobacteriaceae</taxon>
        <taxon>Mycolicibacterium</taxon>
    </lineage>
</organism>
<name>A0A7X5U570_9MYCO</name>
<keyword evidence="2" id="KW-1185">Reference proteome</keyword>
<protein>
    <submittedName>
        <fullName evidence="1">Uncharacterized protein</fullName>
    </submittedName>
</protein>
<dbReference type="Proteomes" id="UP000547444">
    <property type="component" value="Unassembled WGS sequence"/>
</dbReference>
<evidence type="ECO:0000313" key="2">
    <source>
        <dbReference type="Proteomes" id="UP000547444"/>
    </source>
</evidence>
<sequence length="74" mass="7818">MPTPPWTPAGSAAELVTASTRAEILACACMFRMPSAISSCHCRISVVVTAWAPGVVRPISDISMLSGQLCPCRR</sequence>
<dbReference type="AlphaFoldDB" id="A0A7X5U570"/>
<reference evidence="1 2" key="1">
    <citation type="submission" date="2020-03" db="EMBL/GenBank/DDBJ databases">
        <title>Sequencing the genomes of 1000 actinobacteria strains.</title>
        <authorList>
            <person name="Klenk H.-P."/>
        </authorList>
    </citation>
    <scope>NUCLEOTIDE SEQUENCE [LARGE SCALE GENOMIC DNA]</scope>
    <source>
        <strain evidence="1 2">DSM 44556</strain>
    </source>
</reference>
<dbReference type="EMBL" id="JAANOW010000004">
    <property type="protein sequence ID" value="NIH98632.1"/>
    <property type="molecule type" value="Genomic_DNA"/>
</dbReference>
<gene>
    <name evidence="1" type="ORF">FHU31_005651</name>
</gene>
<accession>A0A7X5U570</accession>